<organism evidence="4">
    <name type="scientific">marine sediment metagenome</name>
    <dbReference type="NCBI Taxonomy" id="412755"/>
    <lineage>
        <taxon>unclassified sequences</taxon>
        <taxon>metagenomes</taxon>
        <taxon>ecological metagenomes</taxon>
    </lineage>
</organism>
<reference evidence="4" key="1">
    <citation type="journal article" date="2015" name="Nature">
        <title>Complex archaea that bridge the gap between prokaryotes and eukaryotes.</title>
        <authorList>
            <person name="Spang A."/>
            <person name="Saw J.H."/>
            <person name="Jorgensen S.L."/>
            <person name="Zaremba-Niedzwiedzka K."/>
            <person name="Martijn J."/>
            <person name="Lind A.E."/>
            <person name="van Eijk R."/>
            <person name="Schleper C."/>
            <person name="Guy L."/>
            <person name="Ettema T.J."/>
        </authorList>
    </citation>
    <scope>NUCLEOTIDE SEQUENCE</scope>
</reference>
<name>A0A0F8ZBS2_9ZZZZ</name>
<dbReference type="SUPFAM" id="SSF51735">
    <property type="entry name" value="NAD(P)-binding Rossmann-fold domains"/>
    <property type="match status" value="1"/>
</dbReference>
<dbReference type="EMBL" id="LAZR01048750">
    <property type="protein sequence ID" value="KKK91218.1"/>
    <property type="molecule type" value="Genomic_DNA"/>
</dbReference>
<dbReference type="InterPro" id="IPR050984">
    <property type="entry name" value="Gfo/Idh/MocA_domain"/>
</dbReference>
<proteinExistence type="inferred from homology"/>
<evidence type="ECO:0000256" key="2">
    <source>
        <dbReference type="ARBA" id="ARBA00023002"/>
    </source>
</evidence>
<dbReference type="GO" id="GO:0016491">
    <property type="term" value="F:oxidoreductase activity"/>
    <property type="evidence" value="ECO:0007669"/>
    <property type="project" value="UniProtKB-KW"/>
</dbReference>
<dbReference type="GO" id="GO:0000166">
    <property type="term" value="F:nucleotide binding"/>
    <property type="evidence" value="ECO:0007669"/>
    <property type="project" value="InterPro"/>
</dbReference>
<evidence type="ECO:0000256" key="1">
    <source>
        <dbReference type="ARBA" id="ARBA00010928"/>
    </source>
</evidence>
<dbReference type="InterPro" id="IPR036291">
    <property type="entry name" value="NAD(P)-bd_dom_sf"/>
</dbReference>
<comment type="caution">
    <text evidence="4">The sequence shown here is derived from an EMBL/GenBank/DDBJ whole genome shotgun (WGS) entry which is preliminary data.</text>
</comment>
<dbReference type="InterPro" id="IPR000683">
    <property type="entry name" value="Gfo/Idh/MocA-like_OxRdtase_N"/>
</dbReference>
<protein>
    <recommendedName>
        <fullName evidence="3">Gfo/Idh/MocA-like oxidoreductase N-terminal domain-containing protein</fullName>
    </recommendedName>
</protein>
<keyword evidence="2" id="KW-0560">Oxidoreductase</keyword>
<dbReference type="PANTHER" id="PTHR22604:SF105">
    <property type="entry name" value="TRANS-1,2-DIHYDROBENZENE-1,2-DIOL DEHYDROGENASE"/>
    <property type="match status" value="1"/>
</dbReference>
<comment type="similarity">
    <text evidence="1">Belongs to the Gfo/Idh/MocA family.</text>
</comment>
<sequence length="140" mass="16118">MEPVRWGILGVSGHFRLRVFIPTRDSRLVKIHGIASRQAEKAKKAAEEMNIPVSYGSYEELLEDDDIEVVYIPLPNHMHAQWVKKAADAGKHILCEKPFAMNAKEAKDAIEYAEKKGVMLMEAFMHRLHPQWRRARDLVL</sequence>
<dbReference type="Pfam" id="PF01408">
    <property type="entry name" value="GFO_IDH_MocA"/>
    <property type="match status" value="1"/>
</dbReference>
<dbReference type="Gene3D" id="3.40.50.720">
    <property type="entry name" value="NAD(P)-binding Rossmann-like Domain"/>
    <property type="match status" value="1"/>
</dbReference>
<feature type="domain" description="Gfo/Idh/MocA-like oxidoreductase N-terminal" evidence="3">
    <location>
        <begin position="4"/>
        <end position="123"/>
    </location>
</feature>
<feature type="non-terminal residue" evidence="4">
    <location>
        <position position="140"/>
    </location>
</feature>
<dbReference type="AlphaFoldDB" id="A0A0F8ZBS2"/>
<evidence type="ECO:0000313" key="4">
    <source>
        <dbReference type="EMBL" id="KKK91218.1"/>
    </source>
</evidence>
<gene>
    <name evidence="4" type="ORF">LCGC14_2715190</name>
</gene>
<dbReference type="PANTHER" id="PTHR22604">
    <property type="entry name" value="OXIDOREDUCTASES"/>
    <property type="match status" value="1"/>
</dbReference>
<evidence type="ECO:0000259" key="3">
    <source>
        <dbReference type="Pfam" id="PF01408"/>
    </source>
</evidence>
<accession>A0A0F8ZBS2</accession>